<evidence type="ECO:0000313" key="2">
    <source>
        <dbReference type="EMBL" id="TNN38217.1"/>
    </source>
</evidence>
<dbReference type="Proteomes" id="UP000314294">
    <property type="component" value="Unassembled WGS sequence"/>
</dbReference>
<evidence type="ECO:0000313" key="3">
    <source>
        <dbReference type="Proteomes" id="UP000314294"/>
    </source>
</evidence>
<reference evidence="2 3" key="1">
    <citation type="submission" date="2019-03" db="EMBL/GenBank/DDBJ databases">
        <title>First draft genome of Liparis tanakae, snailfish: a comprehensive survey of snailfish specific genes.</title>
        <authorList>
            <person name="Kim W."/>
            <person name="Song I."/>
            <person name="Jeong J.-H."/>
            <person name="Kim D."/>
            <person name="Kim S."/>
            <person name="Ryu S."/>
            <person name="Song J.Y."/>
            <person name="Lee S.K."/>
        </authorList>
    </citation>
    <scope>NUCLEOTIDE SEQUENCE [LARGE SCALE GENOMIC DNA]</scope>
    <source>
        <tissue evidence="2">Muscle</tissue>
    </source>
</reference>
<feature type="region of interest" description="Disordered" evidence="1">
    <location>
        <begin position="1"/>
        <end position="36"/>
    </location>
</feature>
<protein>
    <submittedName>
        <fullName evidence="2">Uncharacterized protein</fullName>
    </submittedName>
</protein>
<keyword evidence="3" id="KW-1185">Reference proteome</keyword>
<name>A0A4Z2FAQ4_9TELE</name>
<dbReference type="AlphaFoldDB" id="A0A4Z2FAQ4"/>
<proteinExistence type="predicted"/>
<accession>A0A4Z2FAQ4</accession>
<evidence type="ECO:0000256" key="1">
    <source>
        <dbReference type="SAM" id="MobiDB-lite"/>
    </source>
</evidence>
<dbReference type="EMBL" id="SRLO01001393">
    <property type="protein sequence ID" value="TNN38217.1"/>
    <property type="molecule type" value="Genomic_DNA"/>
</dbReference>
<comment type="caution">
    <text evidence="2">The sequence shown here is derived from an EMBL/GenBank/DDBJ whole genome shotgun (WGS) entry which is preliminary data.</text>
</comment>
<organism evidence="2 3">
    <name type="scientific">Liparis tanakae</name>
    <name type="common">Tanaka's snailfish</name>
    <dbReference type="NCBI Taxonomy" id="230148"/>
    <lineage>
        <taxon>Eukaryota</taxon>
        <taxon>Metazoa</taxon>
        <taxon>Chordata</taxon>
        <taxon>Craniata</taxon>
        <taxon>Vertebrata</taxon>
        <taxon>Euteleostomi</taxon>
        <taxon>Actinopterygii</taxon>
        <taxon>Neopterygii</taxon>
        <taxon>Teleostei</taxon>
        <taxon>Neoteleostei</taxon>
        <taxon>Acanthomorphata</taxon>
        <taxon>Eupercaria</taxon>
        <taxon>Perciformes</taxon>
        <taxon>Cottioidei</taxon>
        <taxon>Cottales</taxon>
        <taxon>Liparidae</taxon>
        <taxon>Liparis</taxon>
    </lineage>
</organism>
<gene>
    <name evidence="2" type="ORF">EYF80_051616</name>
</gene>
<sequence length="150" mass="16700">MQGELPAQYSPGPGRLKISDGRPALKSTRSPSRAHRLQQEAALTLSGLLDRHQVFSSHSAGRNGMSDDIKRDAMTWMNSSGRVLFNLRTSSRRARVQQFGAKRLSPTPMTTALEEDNPLSTELFFFRRATERLFADVLSVPPGCRISSLR</sequence>